<dbReference type="EMBL" id="JAMZIH010002249">
    <property type="protein sequence ID" value="KAJ1677571.1"/>
    <property type="molecule type" value="Genomic_DNA"/>
</dbReference>
<comment type="caution">
    <text evidence="1">The sequence shown here is derived from an EMBL/GenBank/DDBJ whole genome shotgun (WGS) entry which is preliminary data.</text>
</comment>
<dbReference type="Proteomes" id="UP001145114">
    <property type="component" value="Unassembled WGS sequence"/>
</dbReference>
<evidence type="ECO:0000313" key="2">
    <source>
        <dbReference type="Proteomes" id="UP001145114"/>
    </source>
</evidence>
<reference evidence="1" key="1">
    <citation type="submission" date="2022-06" db="EMBL/GenBank/DDBJ databases">
        <title>Phylogenomic reconstructions and comparative analyses of Kickxellomycotina fungi.</title>
        <authorList>
            <person name="Reynolds N.K."/>
            <person name="Stajich J.E."/>
            <person name="Barry K."/>
            <person name="Grigoriev I.V."/>
            <person name="Crous P."/>
            <person name="Smith M.E."/>
        </authorList>
    </citation>
    <scope>NUCLEOTIDE SEQUENCE</scope>
    <source>
        <strain evidence="1">RSA 2271</strain>
    </source>
</reference>
<feature type="non-terminal residue" evidence="1">
    <location>
        <position position="390"/>
    </location>
</feature>
<name>A0ACC1HMN2_9FUNG</name>
<protein>
    <submittedName>
        <fullName evidence="1">Suppressor protein stp22 of temperature-sensitive alpha-factor receptor and arginine permease</fullName>
    </submittedName>
</protein>
<organism evidence="1 2">
    <name type="scientific">Spiromyces aspiralis</name>
    <dbReference type="NCBI Taxonomy" id="68401"/>
    <lineage>
        <taxon>Eukaryota</taxon>
        <taxon>Fungi</taxon>
        <taxon>Fungi incertae sedis</taxon>
        <taxon>Zoopagomycota</taxon>
        <taxon>Kickxellomycotina</taxon>
        <taxon>Kickxellomycetes</taxon>
        <taxon>Kickxellales</taxon>
        <taxon>Kickxellaceae</taxon>
        <taxon>Spiromyces</taxon>
    </lineage>
</organism>
<accession>A0ACC1HMN2</accession>
<evidence type="ECO:0000313" key="1">
    <source>
        <dbReference type="EMBL" id="KAJ1677571.1"/>
    </source>
</evidence>
<proteinExistence type="predicted"/>
<sequence length="390" mass="43360">MYRGAVFNIPVLAWLPRDFPRVPPLMYVNPTESMFIKTGPHVDKLGRVYHPYLAQWARDSSDKCLVDVCRNFIQVFSAEPPLYKKPSGGAITTTATLSSSTVSSSNCNSGDGSISNTVSSSKTNYNYSYNNNSYSYYDNNCYSYNNNCYNCYNCYPPTSPKTTTTTTTVHFNPVPGRPPIPTLRPVSVAVPTAASSSTNLTAVTVRTEQQKKQPNTSLLDAAPGDESDNERRHLGYRLALVDRLEAAFNALSERTAAENNKLLDQNASLNSSALVIASEKRQLEETSRRLGENIRVLERKLEEAKEKQEELKSTLPHLRGERLEPEEVFSGLIPQTNGLFELVGEEAAIDDVIYYLGEALRQGKADGGLYVRMVRRLAQKQFMAKALIAK</sequence>
<keyword evidence="2" id="KW-1185">Reference proteome</keyword>
<gene>
    <name evidence="1" type="primary">STP22</name>
    <name evidence="1" type="ORF">EV182_005890</name>
</gene>
<keyword evidence="1" id="KW-0675">Receptor</keyword>